<dbReference type="EMBL" id="UGCU01000001">
    <property type="protein sequence ID" value="STJ13121.1"/>
    <property type="molecule type" value="Genomic_DNA"/>
</dbReference>
<dbReference type="AlphaFoldDB" id="A0A376VME1"/>
<name>A0A376VME1_ECOLX</name>
<sequence length="82" mass="8293">MPSASSISWAHLQQTLKFVAGPLDAAHSSITLNPDKPVVGGTVTAIWTAKDANDNPVTGLNPDAPSLSGAAAAGSNGIWLDK</sequence>
<dbReference type="InterPro" id="IPR008964">
    <property type="entry name" value="Invasin/intimin_cell_adhesion"/>
</dbReference>
<feature type="region of interest" description="Disordered" evidence="1">
    <location>
        <begin position="60"/>
        <end position="82"/>
    </location>
</feature>
<protein>
    <submittedName>
        <fullName evidence="2">Ig domain-containing protein</fullName>
    </submittedName>
</protein>
<dbReference type="Gene3D" id="2.60.40.10">
    <property type="entry name" value="Immunoglobulins"/>
    <property type="match status" value="1"/>
</dbReference>
<feature type="compositionally biased region" description="Low complexity" evidence="1">
    <location>
        <begin position="64"/>
        <end position="82"/>
    </location>
</feature>
<evidence type="ECO:0000313" key="3">
    <source>
        <dbReference type="Proteomes" id="UP000254495"/>
    </source>
</evidence>
<dbReference type="InterPro" id="IPR013783">
    <property type="entry name" value="Ig-like_fold"/>
</dbReference>
<dbReference type="SUPFAM" id="SSF49373">
    <property type="entry name" value="Invasin/intimin cell-adhesion fragments"/>
    <property type="match status" value="1"/>
</dbReference>
<evidence type="ECO:0000313" key="2">
    <source>
        <dbReference type="EMBL" id="STJ13121.1"/>
    </source>
</evidence>
<organism evidence="2 3">
    <name type="scientific">Escherichia coli</name>
    <dbReference type="NCBI Taxonomy" id="562"/>
    <lineage>
        <taxon>Bacteria</taxon>
        <taxon>Pseudomonadati</taxon>
        <taxon>Pseudomonadota</taxon>
        <taxon>Gammaproteobacteria</taxon>
        <taxon>Enterobacterales</taxon>
        <taxon>Enterobacteriaceae</taxon>
        <taxon>Escherichia</taxon>
    </lineage>
</organism>
<dbReference type="Proteomes" id="UP000254495">
    <property type="component" value="Unassembled WGS sequence"/>
</dbReference>
<gene>
    <name evidence="2" type="ORF">NCTC9077_04899</name>
</gene>
<reference evidence="2 3" key="1">
    <citation type="submission" date="2018-06" db="EMBL/GenBank/DDBJ databases">
        <authorList>
            <consortium name="Pathogen Informatics"/>
            <person name="Doyle S."/>
        </authorList>
    </citation>
    <scope>NUCLEOTIDE SEQUENCE [LARGE SCALE GENOMIC DNA]</scope>
    <source>
        <strain evidence="2 3">NCTC9077</strain>
    </source>
</reference>
<evidence type="ECO:0000256" key="1">
    <source>
        <dbReference type="SAM" id="MobiDB-lite"/>
    </source>
</evidence>
<accession>A0A376VME1</accession>
<proteinExistence type="predicted"/>